<geneLocation type="plasmid" evidence="9 10">
    <name>unnamed4</name>
</geneLocation>
<keyword evidence="9" id="KW-0614">Plasmid</keyword>
<sequence>MLPNWRFSLLLLPLPLLVAAVYIVPSLLVVRWSFTEPQLGIDQYIRIATDPVVQTVLLRTLRICLFAVTIAVVLAYMLAYQMVFGSPMMQAITTYFIMVPFWISVLVRTFGWLVLLRNNGLINETLMGAGIISEPLPLVRNELGSLIGIIHYLIPFAVFPIASSLRQIDKSTLRAACALGASRSRIFWQITVPLSASGIIGSVVITAIFTLGFFITPAILSGGRSVMVSEYIYLQLFQTVNWGLASALSVVIIVAVATIAIVMRRFLKLGTVGG</sequence>
<keyword evidence="10" id="KW-1185">Reference proteome</keyword>
<dbReference type="GO" id="GO:0005886">
    <property type="term" value="C:plasma membrane"/>
    <property type="evidence" value="ECO:0007669"/>
    <property type="project" value="UniProtKB-SubCell"/>
</dbReference>
<dbReference type="AlphaFoldDB" id="A0AA50DCQ0"/>
<evidence type="ECO:0000313" key="10">
    <source>
        <dbReference type="Proteomes" id="UP001234585"/>
    </source>
</evidence>
<dbReference type="GO" id="GO:0055085">
    <property type="term" value="P:transmembrane transport"/>
    <property type="evidence" value="ECO:0007669"/>
    <property type="project" value="InterPro"/>
</dbReference>
<keyword evidence="4" id="KW-1003">Cell membrane</keyword>
<proteinExistence type="inferred from homology"/>
<organism evidence="9 10">
    <name type="scientific">Shinella sumterensis</name>
    <dbReference type="NCBI Taxonomy" id="1967501"/>
    <lineage>
        <taxon>Bacteria</taxon>
        <taxon>Pseudomonadati</taxon>
        <taxon>Pseudomonadota</taxon>
        <taxon>Alphaproteobacteria</taxon>
        <taxon>Hyphomicrobiales</taxon>
        <taxon>Rhizobiaceae</taxon>
        <taxon>Shinella</taxon>
    </lineage>
</organism>
<keyword evidence="3 8" id="KW-0813">Transport</keyword>
<keyword evidence="6 8" id="KW-1133">Transmembrane helix</keyword>
<dbReference type="InterPro" id="IPR000515">
    <property type="entry name" value="MetI-like"/>
</dbReference>
<dbReference type="InterPro" id="IPR035906">
    <property type="entry name" value="MetI-like_sf"/>
</dbReference>
<dbReference type="Pfam" id="PF00528">
    <property type="entry name" value="BPD_transp_1"/>
    <property type="match status" value="1"/>
</dbReference>
<evidence type="ECO:0000256" key="3">
    <source>
        <dbReference type="ARBA" id="ARBA00022448"/>
    </source>
</evidence>
<dbReference type="EMBL" id="CP132306">
    <property type="protein sequence ID" value="WLS01065.1"/>
    <property type="molecule type" value="Genomic_DNA"/>
</dbReference>
<comment type="similarity">
    <text evidence="2">Belongs to the binding-protein-dependent transport system permease family. CysTW subfamily.</text>
</comment>
<feature type="transmembrane region" description="Helical" evidence="8">
    <location>
        <begin position="60"/>
        <end position="80"/>
    </location>
</feature>
<feature type="transmembrane region" description="Helical" evidence="8">
    <location>
        <begin position="239"/>
        <end position="262"/>
    </location>
</feature>
<dbReference type="Proteomes" id="UP001234585">
    <property type="component" value="Plasmid unnamed4"/>
</dbReference>
<name>A0AA50DCQ0_9HYPH</name>
<comment type="subcellular location">
    <subcellularLocation>
        <location evidence="1 8">Cell membrane</location>
        <topology evidence="1 8">Multi-pass membrane protein</topology>
    </subcellularLocation>
</comment>
<evidence type="ECO:0000256" key="7">
    <source>
        <dbReference type="ARBA" id="ARBA00023136"/>
    </source>
</evidence>
<protein>
    <submittedName>
        <fullName evidence="9">ABC transporter permease</fullName>
    </submittedName>
</protein>
<keyword evidence="7 8" id="KW-0472">Membrane</keyword>
<evidence type="ECO:0000256" key="6">
    <source>
        <dbReference type="ARBA" id="ARBA00022989"/>
    </source>
</evidence>
<accession>A0AA50DCQ0</accession>
<feature type="transmembrane region" description="Helical" evidence="8">
    <location>
        <begin position="143"/>
        <end position="165"/>
    </location>
</feature>
<feature type="transmembrane region" description="Helical" evidence="8">
    <location>
        <begin position="186"/>
        <end position="219"/>
    </location>
</feature>
<evidence type="ECO:0000313" key="9">
    <source>
        <dbReference type="EMBL" id="WLS01065.1"/>
    </source>
</evidence>
<reference evidence="9 10" key="1">
    <citation type="submission" date="2023-08" db="EMBL/GenBank/DDBJ databases">
        <title>Pathogen: clinical or host-associated sample.</title>
        <authorList>
            <person name="Hergert J."/>
            <person name="Casey R."/>
            <person name="Wagner J."/>
            <person name="Young E.L."/>
            <person name="Oakeson K.F."/>
        </authorList>
    </citation>
    <scope>NUCLEOTIDE SEQUENCE [LARGE SCALE GENOMIC DNA]</scope>
    <source>
        <strain evidence="9 10">1760953</strain>
        <plasmid evidence="9 10">unnamed4</plasmid>
    </source>
</reference>
<evidence type="ECO:0000256" key="5">
    <source>
        <dbReference type="ARBA" id="ARBA00022692"/>
    </source>
</evidence>
<dbReference type="PROSITE" id="PS50928">
    <property type="entry name" value="ABC_TM1"/>
    <property type="match status" value="1"/>
</dbReference>
<dbReference type="Gene3D" id="1.10.3720.10">
    <property type="entry name" value="MetI-like"/>
    <property type="match status" value="1"/>
</dbReference>
<dbReference type="PANTHER" id="PTHR42929:SF5">
    <property type="entry name" value="ABC TRANSPORTER PERMEASE PROTEIN"/>
    <property type="match status" value="1"/>
</dbReference>
<keyword evidence="5 8" id="KW-0812">Transmembrane</keyword>
<feature type="transmembrane region" description="Helical" evidence="8">
    <location>
        <begin position="92"/>
        <end position="115"/>
    </location>
</feature>
<evidence type="ECO:0000256" key="4">
    <source>
        <dbReference type="ARBA" id="ARBA00022475"/>
    </source>
</evidence>
<dbReference type="PANTHER" id="PTHR42929">
    <property type="entry name" value="INNER MEMBRANE ABC TRANSPORTER PERMEASE PROTEIN YDCU-RELATED-RELATED"/>
    <property type="match status" value="1"/>
</dbReference>
<gene>
    <name evidence="9" type="ORF">Q9313_26445</name>
</gene>
<evidence type="ECO:0000256" key="1">
    <source>
        <dbReference type="ARBA" id="ARBA00004651"/>
    </source>
</evidence>
<evidence type="ECO:0000256" key="2">
    <source>
        <dbReference type="ARBA" id="ARBA00007069"/>
    </source>
</evidence>
<dbReference type="SUPFAM" id="SSF161098">
    <property type="entry name" value="MetI-like"/>
    <property type="match status" value="1"/>
</dbReference>
<dbReference type="CDD" id="cd06261">
    <property type="entry name" value="TM_PBP2"/>
    <property type="match status" value="1"/>
</dbReference>
<dbReference type="RefSeq" id="WP_191192688.1">
    <property type="nucleotide sequence ID" value="NZ_CP132306.1"/>
</dbReference>
<evidence type="ECO:0000256" key="8">
    <source>
        <dbReference type="RuleBase" id="RU363032"/>
    </source>
</evidence>